<proteinExistence type="predicted"/>
<dbReference type="RefSeq" id="WP_215618305.1">
    <property type="nucleotide sequence ID" value="NZ_JADOER010000008.1"/>
</dbReference>
<gene>
    <name evidence="1" type="ORF">IXB28_09340</name>
</gene>
<accession>A0ABS5Y3J3</accession>
<reference evidence="1 2" key="1">
    <citation type="journal article" date="2021" name="Mar. Drugs">
        <title>Genome Reduction and Secondary Metabolism of the Marine Sponge-Associated Cyanobacterium Leptothoe.</title>
        <authorList>
            <person name="Konstantinou D."/>
            <person name="Popin R.V."/>
            <person name="Fewer D.P."/>
            <person name="Sivonen K."/>
            <person name="Gkelis S."/>
        </authorList>
    </citation>
    <scope>NUCLEOTIDE SEQUENCE [LARGE SCALE GENOMIC DNA]</scope>
    <source>
        <strain evidence="1 2">TAU-MAC 1615</strain>
    </source>
</reference>
<dbReference type="Proteomes" id="UP001196661">
    <property type="component" value="Unassembled WGS sequence"/>
</dbReference>
<sequence>MTLSLRFKPVSHSWVALHPNPKGVIQFVGGAFFGTFGPMVFYRHLLNYFYEQSYSIVLLPFAFTFNHYREAGFLAQEQYRVLPELVRMALMNNYPYEVYLHERNYVWMGHSVGCKYISLLEGLSALPTDKEQRDAFICELLRSIQTDTSLSTTERQQYPPRKIQRVIQQINILVDTLKQDAIAAKNLVEAYIQEYAGSEATETALDFTNIFIRNQPSILLAPDISDTSSAIRPKALAHLIDRLGLGVKPDPATTHALIKKSNLFNLLGLVCFKSDNIASETCHWFTQDLGKPPEQHQKRLTGGHLRPLGIDIGDVVFNPLLDPLATTTDRRNLFLESHIADLLKDLGCLCPLSD</sequence>
<evidence type="ECO:0000313" key="1">
    <source>
        <dbReference type="EMBL" id="MBT9312408.1"/>
    </source>
</evidence>
<dbReference type="Pfam" id="PF07082">
    <property type="entry name" value="DUF1350"/>
    <property type="match status" value="1"/>
</dbReference>
<evidence type="ECO:0000313" key="2">
    <source>
        <dbReference type="Proteomes" id="UP001196661"/>
    </source>
</evidence>
<organism evidence="1 2">
    <name type="scientific">Leptothoe kymatousa TAU-MAC 1615</name>
    <dbReference type="NCBI Taxonomy" id="2364775"/>
    <lineage>
        <taxon>Bacteria</taxon>
        <taxon>Bacillati</taxon>
        <taxon>Cyanobacteriota</taxon>
        <taxon>Cyanophyceae</taxon>
        <taxon>Nodosilineales</taxon>
        <taxon>Cymatolegaceae</taxon>
        <taxon>Leptothoe</taxon>
        <taxon>Leptothoe kymatousa</taxon>
    </lineage>
</organism>
<protein>
    <submittedName>
        <fullName evidence="1">DUF1350 family protein</fullName>
    </submittedName>
</protein>
<dbReference type="EMBL" id="JADOER010000008">
    <property type="protein sequence ID" value="MBT9312408.1"/>
    <property type="molecule type" value="Genomic_DNA"/>
</dbReference>
<comment type="caution">
    <text evidence="1">The sequence shown here is derived from an EMBL/GenBank/DDBJ whole genome shotgun (WGS) entry which is preliminary data.</text>
</comment>
<name>A0ABS5Y3J3_9CYAN</name>
<keyword evidence="2" id="KW-1185">Reference proteome</keyword>
<dbReference type="InterPro" id="IPR010765">
    <property type="entry name" value="DUF1350"/>
</dbReference>